<feature type="region of interest" description="Disordered" evidence="1">
    <location>
        <begin position="84"/>
        <end position="133"/>
    </location>
</feature>
<protein>
    <recommendedName>
        <fullName evidence="5">ATP-binding protein</fullName>
    </recommendedName>
</protein>
<evidence type="ECO:0000256" key="1">
    <source>
        <dbReference type="SAM" id="MobiDB-lite"/>
    </source>
</evidence>
<sequence>MKQSAVKTLGVAALGAAFAAVGAGAASAAPATPDALGTVTGALDSAEAPKTLPAAGGVNKVLGVPEQVADGVDSAAPVEQITEGLESTTAMAARAQQAQRAGQGQQGRQDQQRESGSLLPTGDSSPVGGLLGGLPLGGANSPVGGLLGGGLPLGG</sequence>
<keyword evidence="2" id="KW-0732">Signal</keyword>
<feature type="compositionally biased region" description="Low complexity" evidence="1">
    <location>
        <begin position="92"/>
        <end position="109"/>
    </location>
</feature>
<evidence type="ECO:0000313" key="3">
    <source>
        <dbReference type="EMBL" id="AJE85200.1"/>
    </source>
</evidence>
<keyword evidence="4" id="KW-1185">Reference proteome</keyword>
<dbReference type="Proteomes" id="UP000031523">
    <property type="component" value="Chromosome"/>
</dbReference>
<reference evidence="3 4" key="1">
    <citation type="submission" date="2015-01" db="EMBL/GenBank/DDBJ databases">
        <title>Enhanced salinomycin production by adjusting the supply of polyketide extender units in Streptomyce albus DSM 41398.</title>
        <authorList>
            <person name="Lu C."/>
        </authorList>
    </citation>
    <scope>NUCLEOTIDE SEQUENCE [LARGE SCALE GENOMIC DNA]</scope>
    <source>
        <strain evidence="4">ATCC 21838 / DSM 41398 / FERM P-419 / JCM 4703 / NBRC 107858</strain>
    </source>
</reference>
<name>A0A0B5F0U1_STRA4</name>
<dbReference type="AlphaFoldDB" id="A0A0B5F0U1"/>
<evidence type="ECO:0008006" key="5">
    <source>
        <dbReference type="Google" id="ProtNLM"/>
    </source>
</evidence>
<evidence type="ECO:0000313" key="4">
    <source>
        <dbReference type="Proteomes" id="UP000031523"/>
    </source>
</evidence>
<dbReference type="KEGG" id="sals:SLNWT_4824"/>
<organism evidence="3 4">
    <name type="scientific">Streptomyces albus (strain ATCC 21838 / DSM 41398 / FERM P-419 / JCM 4703 / NBRC 107858)</name>
    <dbReference type="NCBI Taxonomy" id="1081613"/>
    <lineage>
        <taxon>Bacteria</taxon>
        <taxon>Bacillati</taxon>
        <taxon>Actinomycetota</taxon>
        <taxon>Actinomycetes</taxon>
        <taxon>Kitasatosporales</taxon>
        <taxon>Streptomycetaceae</taxon>
        <taxon>Streptomyces</taxon>
    </lineage>
</organism>
<proteinExistence type="predicted"/>
<feature type="chain" id="PRO_5002116344" description="ATP-binding protein" evidence="2">
    <location>
        <begin position="29"/>
        <end position="155"/>
    </location>
</feature>
<evidence type="ECO:0000256" key="2">
    <source>
        <dbReference type="SAM" id="SignalP"/>
    </source>
</evidence>
<gene>
    <name evidence="3" type="ORF">SLNWT_4824</name>
</gene>
<feature type="signal peptide" evidence="2">
    <location>
        <begin position="1"/>
        <end position="28"/>
    </location>
</feature>
<accession>A0A0B5F0U1</accession>
<dbReference type="EMBL" id="CP010519">
    <property type="protein sequence ID" value="AJE85200.1"/>
    <property type="molecule type" value="Genomic_DNA"/>
</dbReference>